<dbReference type="KEGG" id="nyu:D7D52_22075"/>
<reference evidence="1 2" key="1">
    <citation type="submission" date="2018-09" db="EMBL/GenBank/DDBJ databases">
        <title>Nocardia yunnanensis sp. nov., an actinomycete isolated from a soil sample.</title>
        <authorList>
            <person name="Zhang J."/>
        </authorList>
    </citation>
    <scope>NUCLEOTIDE SEQUENCE [LARGE SCALE GENOMIC DNA]</scope>
    <source>
        <strain evidence="1 2">CFHS0054</strain>
    </source>
</reference>
<gene>
    <name evidence="1" type="ORF">D7D52_22075</name>
</gene>
<accession>A0A386ZHN9</accession>
<organism evidence="1 2">
    <name type="scientific">Nocardia yunnanensis</name>
    <dbReference type="NCBI Taxonomy" id="2382165"/>
    <lineage>
        <taxon>Bacteria</taxon>
        <taxon>Bacillati</taxon>
        <taxon>Actinomycetota</taxon>
        <taxon>Actinomycetes</taxon>
        <taxon>Mycobacteriales</taxon>
        <taxon>Nocardiaceae</taxon>
        <taxon>Nocardia</taxon>
    </lineage>
</organism>
<dbReference type="AlphaFoldDB" id="A0A386ZHN9"/>
<keyword evidence="2" id="KW-1185">Reference proteome</keyword>
<name>A0A386ZHN9_9NOCA</name>
<dbReference type="OrthoDB" id="4554825at2"/>
<dbReference type="Proteomes" id="UP000267164">
    <property type="component" value="Chromosome"/>
</dbReference>
<protein>
    <submittedName>
        <fullName evidence="1">Uncharacterized protein</fullName>
    </submittedName>
</protein>
<sequence length="185" mass="20704">MSNKRVREKAQEPGMGVRRVERYTAAFDWVIACLESGHFLEAVAVLDSLIGDRLASRFSYLRKEQPLESMTVGGLSEALLNGYAKKSNPVIESDPQFRAVIEDILAWSKARNNAIHATAKIFGNDDLAISFADGLIVHRDTAVQGVHLLQQFDVLDTAARAVHDRVPGTYPNAFFPDNRPRWPRR</sequence>
<dbReference type="RefSeq" id="WP_120739233.1">
    <property type="nucleotide sequence ID" value="NZ_CP032568.1"/>
</dbReference>
<evidence type="ECO:0000313" key="2">
    <source>
        <dbReference type="Proteomes" id="UP000267164"/>
    </source>
</evidence>
<dbReference type="EMBL" id="CP032568">
    <property type="protein sequence ID" value="AYF76079.1"/>
    <property type="molecule type" value="Genomic_DNA"/>
</dbReference>
<proteinExistence type="predicted"/>
<evidence type="ECO:0000313" key="1">
    <source>
        <dbReference type="EMBL" id="AYF76079.1"/>
    </source>
</evidence>